<reference evidence="2" key="1">
    <citation type="submission" date="2018-12" db="EMBL/GenBank/DDBJ databases">
        <authorList>
            <person name="Syme R.A."/>
            <person name="Farfan-Caceres L."/>
            <person name="Lichtenzveig J."/>
        </authorList>
    </citation>
    <scope>NUCLEOTIDE SEQUENCE</scope>
    <source>
        <strain evidence="2">Al4</strain>
    </source>
</reference>
<dbReference type="Proteomes" id="UP000651452">
    <property type="component" value="Unassembled WGS sequence"/>
</dbReference>
<gene>
    <name evidence="2" type="ORF">EKO04_006485</name>
</gene>
<reference evidence="2" key="2">
    <citation type="submission" date="2020-09" db="EMBL/GenBank/DDBJ databases">
        <title>Reference genome assembly for Australian Ascochyta lentis isolate Al4.</title>
        <authorList>
            <person name="Lee R.C."/>
            <person name="Farfan-Caceres L.M."/>
            <person name="Debler J.W."/>
            <person name="Williams A.H."/>
            <person name="Henares B.M."/>
        </authorList>
    </citation>
    <scope>NUCLEOTIDE SEQUENCE</scope>
    <source>
        <strain evidence="2">Al4</strain>
    </source>
</reference>
<sequence>MSRLGTFKRRTLHISRSLIQQHIKDSDTEDDADQDTDSGGSLIIKSSHYEKDCKIPKCVSAENLLSCKAWLGQLCEHEQTLESDSNWSTPCDPGSLSSAIEEHGCHYNSAIERPSMDVEVLNRIRDGRGPRDQVFDDVLAPLRGSSPRGHSAETYDELQKVLLAWNERILGNLGKEQDARKMLKTAIEKRASLLERMSHGGEEKQALDDASAKLLHALTTLRPEIASFKDHDHFEVLVMMWAHVGIAIPDMDDDLKLLALEALLNELESRSRMTNAEKLSEIAQSLSVTRSKVDMAEIERLEAKTQMSEEKMRETMVRKLIDKVKLARRELVQVKLKELLELTTLQAAQNWAAHDKVSKTRCWHDQHRTCGQADGKLQRALRQQMPELDAHVQVAQSNAKVLTDMGASLLSRALKAKSSTKDESTSTLTGLEGSDFKTYLTESMTNILHARGQAAKMVDQMDTVGHHLDVLLSAAKNQYREYDRLSCLLYPAASLGTDGDTEVEFAEKFGPRRESILLMARGMQRARDS</sequence>
<name>A0A8H7J1I7_9PLEO</name>
<dbReference type="OrthoDB" id="3800294at2759"/>
<accession>A0A8H7J1I7</accession>
<dbReference type="AlphaFoldDB" id="A0A8H7J1I7"/>
<organism evidence="2 3">
    <name type="scientific">Ascochyta lentis</name>
    <dbReference type="NCBI Taxonomy" id="205686"/>
    <lineage>
        <taxon>Eukaryota</taxon>
        <taxon>Fungi</taxon>
        <taxon>Dikarya</taxon>
        <taxon>Ascomycota</taxon>
        <taxon>Pezizomycotina</taxon>
        <taxon>Dothideomycetes</taxon>
        <taxon>Pleosporomycetidae</taxon>
        <taxon>Pleosporales</taxon>
        <taxon>Pleosporineae</taxon>
        <taxon>Didymellaceae</taxon>
        <taxon>Ascochyta</taxon>
    </lineage>
</organism>
<feature type="coiled-coil region" evidence="1">
    <location>
        <begin position="257"/>
        <end position="337"/>
    </location>
</feature>
<protein>
    <submittedName>
        <fullName evidence="2">Uncharacterized protein</fullName>
    </submittedName>
</protein>
<keyword evidence="3" id="KW-1185">Reference proteome</keyword>
<evidence type="ECO:0000256" key="1">
    <source>
        <dbReference type="SAM" id="Coils"/>
    </source>
</evidence>
<evidence type="ECO:0000313" key="3">
    <source>
        <dbReference type="Proteomes" id="UP000651452"/>
    </source>
</evidence>
<keyword evidence="1" id="KW-0175">Coiled coil</keyword>
<dbReference type="EMBL" id="RZGK01000011">
    <property type="protein sequence ID" value="KAF9695461.1"/>
    <property type="molecule type" value="Genomic_DNA"/>
</dbReference>
<comment type="caution">
    <text evidence="2">The sequence shown here is derived from an EMBL/GenBank/DDBJ whole genome shotgun (WGS) entry which is preliminary data.</text>
</comment>
<evidence type="ECO:0000313" key="2">
    <source>
        <dbReference type="EMBL" id="KAF9695461.1"/>
    </source>
</evidence>
<proteinExistence type="predicted"/>